<dbReference type="OrthoDB" id="119951at2"/>
<feature type="chain" id="PRO_5023127682" evidence="1">
    <location>
        <begin position="24"/>
        <end position="354"/>
    </location>
</feature>
<keyword evidence="4" id="KW-1185">Reference proteome</keyword>
<dbReference type="SUPFAM" id="SSF56601">
    <property type="entry name" value="beta-lactamase/transpeptidase-like"/>
    <property type="match status" value="1"/>
</dbReference>
<dbReference type="InterPro" id="IPR001466">
    <property type="entry name" value="Beta-lactam-related"/>
</dbReference>
<evidence type="ECO:0000313" key="3">
    <source>
        <dbReference type="EMBL" id="QED23615.1"/>
    </source>
</evidence>
<dbReference type="InterPro" id="IPR050491">
    <property type="entry name" value="AmpC-like"/>
</dbReference>
<name>A0A5B8XFB3_9RICK</name>
<keyword evidence="1" id="KW-0732">Signal</keyword>
<dbReference type="PANTHER" id="PTHR46825">
    <property type="entry name" value="D-ALANYL-D-ALANINE-CARBOXYPEPTIDASE/ENDOPEPTIDASE AMPH"/>
    <property type="match status" value="1"/>
</dbReference>
<reference evidence="3 4" key="1">
    <citation type="journal article" date="2019" name="ISME J.">
        <title>Deianiraea, an extracellular bacterium associated with the ciliate Paramecium, suggests an alternative scenario for the evolution of Rickettsiales.</title>
        <authorList>
            <person name="Castelli M."/>
            <person name="Sabaneyeva E."/>
            <person name="Lanzoni O."/>
            <person name="Lebedeva N."/>
            <person name="Floriano A.M."/>
            <person name="Gaiarsa S."/>
            <person name="Benken K."/>
            <person name="Modeo L."/>
            <person name="Bandi C."/>
            <person name="Potekhin A."/>
            <person name="Sassera D."/>
            <person name="Petroni G."/>
        </authorList>
    </citation>
    <scope>NUCLEOTIDE SEQUENCE [LARGE SCALE GENOMIC DNA]</scope>
    <source>
        <strain evidence="3">CyL4-1</strain>
    </source>
</reference>
<dbReference type="AlphaFoldDB" id="A0A5B8XFB3"/>
<dbReference type="EMBL" id="CP029077">
    <property type="protein sequence ID" value="QED23615.1"/>
    <property type="molecule type" value="Genomic_DNA"/>
</dbReference>
<dbReference type="Gene3D" id="3.40.710.10">
    <property type="entry name" value="DD-peptidase/beta-lactamase superfamily"/>
    <property type="match status" value="1"/>
</dbReference>
<gene>
    <name evidence="3" type="ORF">Deia_00828</name>
</gene>
<feature type="signal peptide" evidence="1">
    <location>
        <begin position="1"/>
        <end position="23"/>
    </location>
</feature>
<evidence type="ECO:0000256" key="1">
    <source>
        <dbReference type="SAM" id="SignalP"/>
    </source>
</evidence>
<evidence type="ECO:0000313" key="4">
    <source>
        <dbReference type="Proteomes" id="UP000321934"/>
    </source>
</evidence>
<dbReference type="InterPro" id="IPR012338">
    <property type="entry name" value="Beta-lactam/transpept-like"/>
</dbReference>
<evidence type="ECO:0000259" key="2">
    <source>
        <dbReference type="Pfam" id="PF00144"/>
    </source>
</evidence>
<dbReference type="Proteomes" id="UP000321934">
    <property type="component" value="Chromosome"/>
</dbReference>
<sequence length="354" mass="39742">MKIQILKYIPAFVMLLITPCAFAHTLDQLIKSIDSNASNTFHGYAFAVVKNGRIIHKNTYGYAKYDTNTKITSKTLFPLASVSKSITALSVMKLVNENRINLDENITLSCLKKPVTLRKILNQTTGYKFTGNKELDNGINKNQLLDSIKNQSIQCNDCYFYSNALFSLADDILKQKGMSLDYAIQNFRKSLGTNEIQLSPVDPNLQIASRHNLSKIYKDYGNYQLVVGAAAGIYASLDAMIQILQVVAGKRNDIISDVNMQEIFTKYSQNDDIFKWRTRMPANIKSYYGLGFRIITNQNGKTFIFHSGKINGMSAFIGFIPRENIGIVFIQNGSKIDKTDSTIVENLINFALNA</sequence>
<dbReference type="PANTHER" id="PTHR46825:SF12">
    <property type="entry name" value="PENICILLIN-BINDING PROTEIN 4"/>
    <property type="match status" value="1"/>
</dbReference>
<proteinExistence type="predicted"/>
<organism evidence="3 4">
    <name type="scientific">Candidatus Deianiraea vastatrix</name>
    <dbReference type="NCBI Taxonomy" id="2163644"/>
    <lineage>
        <taxon>Bacteria</taxon>
        <taxon>Pseudomonadati</taxon>
        <taxon>Pseudomonadota</taxon>
        <taxon>Alphaproteobacteria</taxon>
        <taxon>Rickettsiales</taxon>
        <taxon>Candidatus Deianiraeaceae</taxon>
        <taxon>Candidatus Deianiraea</taxon>
    </lineage>
</organism>
<accession>A0A5B8XFB3</accession>
<dbReference type="RefSeq" id="WP_146820879.1">
    <property type="nucleotide sequence ID" value="NZ_CP029077.1"/>
</dbReference>
<protein>
    <submittedName>
        <fullName evidence="3">Beta-lactamase family protein</fullName>
    </submittedName>
</protein>
<feature type="domain" description="Beta-lactamase-related" evidence="2">
    <location>
        <begin position="38"/>
        <end position="335"/>
    </location>
</feature>
<dbReference type="Pfam" id="PF00144">
    <property type="entry name" value="Beta-lactamase"/>
    <property type="match status" value="1"/>
</dbReference>